<dbReference type="AlphaFoldDB" id="A0A2G9QA66"/>
<accession>A0A2G9QA66</accession>
<keyword evidence="2" id="KW-1185">Reference proteome</keyword>
<feature type="non-terminal residue" evidence="1">
    <location>
        <position position="257"/>
    </location>
</feature>
<evidence type="ECO:0000313" key="1">
    <source>
        <dbReference type="EMBL" id="PIO12476.1"/>
    </source>
</evidence>
<organism evidence="1 2">
    <name type="scientific">Aquarana catesbeiana</name>
    <name type="common">American bullfrog</name>
    <name type="synonym">Rana catesbeiana</name>
    <dbReference type="NCBI Taxonomy" id="8400"/>
    <lineage>
        <taxon>Eukaryota</taxon>
        <taxon>Metazoa</taxon>
        <taxon>Chordata</taxon>
        <taxon>Craniata</taxon>
        <taxon>Vertebrata</taxon>
        <taxon>Euteleostomi</taxon>
        <taxon>Amphibia</taxon>
        <taxon>Batrachia</taxon>
        <taxon>Anura</taxon>
        <taxon>Neobatrachia</taxon>
        <taxon>Ranoidea</taxon>
        <taxon>Ranidae</taxon>
        <taxon>Aquarana</taxon>
    </lineage>
</organism>
<reference evidence="2" key="1">
    <citation type="journal article" date="2017" name="Nat. Commun.">
        <title>The North American bullfrog draft genome provides insight into hormonal regulation of long noncoding RNA.</title>
        <authorList>
            <person name="Hammond S.A."/>
            <person name="Warren R.L."/>
            <person name="Vandervalk B.P."/>
            <person name="Kucuk E."/>
            <person name="Khan H."/>
            <person name="Gibb E.A."/>
            <person name="Pandoh P."/>
            <person name="Kirk H."/>
            <person name="Zhao Y."/>
            <person name="Jones M."/>
            <person name="Mungall A.J."/>
            <person name="Coope R."/>
            <person name="Pleasance S."/>
            <person name="Moore R.A."/>
            <person name="Holt R.A."/>
            <person name="Round J.M."/>
            <person name="Ohora S."/>
            <person name="Walle B.V."/>
            <person name="Veldhoen N."/>
            <person name="Helbing C.C."/>
            <person name="Birol I."/>
        </authorList>
    </citation>
    <scope>NUCLEOTIDE SEQUENCE [LARGE SCALE GENOMIC DNA]</scope>
</reference>
<evidence type="ECO:0000313" key="2">
    <source>
        <dbReference type="Proteomes" id="UP000228934"/>
    </source>
</evidence>
<name>A0A2G9QA66_AQUCT</name>
<gene>
    <name evidence="1" type="ORF">AB205_0005450</name>
</gene>
<dbReference type="EMBL" id="KZ060316">
    <property type="protein sequence ID" value="PIO12476.1"/>
    <property type="molecule type" value="Genomic_DNA"/>
</dbReference>
<protein>
    <submittedName>
        <fullName evidence="1">Uncharacterized protein</fullName>
    </submittedName>
</protein>
<proteinExistence type="predicted"/>
<dbReference type="Proteomes" id="UP000228934">
    <property type="component" value="Unassembled WGS sequence"/>
</dbReference>
<sequence length="257" mass="27548">MLTTGQGSANLCPALITSSGFHGQEMVNLYPQTSVAETWDLIDFSTEEEQPDVPPAEELLSEPKFTVLCSAPTVALAFLREEVVGLSPTTLTGTCDFLPAASMELKQTSPAEDLVTEQRVQDLCPTLLPIPETGDLIDVSVEEEPPGKPPAEVLATRQRVQDLCPTPAAIVEAQGENAVITLQLQLDLVSVDGASVPTCISQGCWAVGPDPQQHDRVSPVPLSSLQRQKRLQGEGPVQASPQWQICSLREAEVGWVS</sequence>